<evidence type="ECO:0000313" key="3">
    <source>
        <dbReference type="EMBL" id="CTQ70544.1"/>
    </source>
</evidence>
<dbReference type="Proteomes" id="UP000053235">
    <property type="component" value="Unassembled WGS sequence"/>
</dbReference>
<feature type="coiled-coil region" evidence="1">
    <location>
        <begin position="204"/>
        <end position="231"/>
    </location>
</feature>
<name>A0A0M7AA96_9HYPH</name>
<evidence type="ECO:0000256" key="1">
    <source>
        <dbReference type="SAM" id="Coils"/>
    </source>
</evidence>
<evidence type="ECO:0000313" key="4">
    <source>
        <dbReference type="Proteomes" id="UP000053235"/>
    </source>
</evidence>
<organism evidence="3 4">
    <name type="scientific">Roseibium alexandrii</name>
    <dbReference type="NCBI Taxonomy" id="388408"/>
    <lineage>
        <taxon>Bacteria</taxon>
        <taxon>Pseudomonadati</taxon>
        <taxon>Pseudomonadota</taxon>
        <taxon>Alphaproteobacteria</taxon>
        <taxon>Hyphomicrobiales</taxon>
        <taxon>Stappiaceae</taxon>
        <taxon>Roseibium</taxon>
    </lineage>
</organism>
<keyword evidence="4" id="KW-1185">Reference proteome</keyword>
<keyword evidence="1" id="KW-0175">Coiled coil</keyword>
<reference evidence="4" key="1">
    <citation type="submission" date="2015-07" db="EMBL/GenBank/DDBJ databases">
        <authorList>
            <person name="Rodrigo-Torres Lidia"/>
            <person name="Arahal R.David."/>
        </authorList>
    </citation>
    <scope>NUCLEOTIDE SEQUENCE [LARGE SCALE GENOMIC DNA]</scope>
    <source>
        <strain evidence="4">CECT 5112</strain>
    </source>
</reference>
<dbReference type="AlphaFoldDB" id="A0A0M7AA96"/>
<protein>
    <submittedName>
        <fullName evidence="3">Multidrug resistance protein MdtN</fullName>
    </submittedName>
</protein>
<gene>
    <name evidence="3" type="ORF">LAX5112_02546</name>
</gene>
<feature type="region of interest" description="Disordered" evidence="2">
    <location>
        <begin position="423"/>
        <end position="442"/>
    </location>
</feature>
<dbReference type="PANTHER" id="PTHR30469">
    <property type="entry name" value="MULTIDRUG RESISTANCE PROTEIN MDTA"/>
    <property type="match status" value="1"/>
</dbReference>
<dbReference type="Gene3D" id="2.40.420.20">
    <property type="match status" value="1"/>
</dbReference>
<dbReference type="Gene3D" id="2.40.30.170">
    <property type="match status" value="1"/>
</dbReference>
<accession>A0A0M7AA96</accession>
<dbReference type="Gene3D" id="2.40.50.100">
    <property type="match status" value="1"/>
</dbReference>
<dbReference type="EMBL" id="CXWD01000008">
    <property type="protein sequence ID" value="CTQ70544.1"/>
    <property type="molecule type" value="Genomic_DNA"/>
</dbReference>
<sequence>MERTKLVLKALLQTALAFAILFGAFKGMNQLIATRPDVPKRPVQENSYAVETTTVQQGDYAPLISVYGQTQAGREVDLRALVGGEIVEVHQDLKAGGKVERGDTLVVIDSFDYEGAVTEARANLAEAQAALVENEGRVALEKANLLRAGEQLEFAQRDLERAEELLGRGAITERTVDDRKLIVSQRQQSVERSENTLALEEAKVIQQNATVDRLEWRLENAQRQLENTVLTAPFDAIVRSSAAEPGRLISVNDAIVSLYDSSEFEVRLTLSDNQYGRLLADSGTVVGRPVDVIWNLGDQPVTYPATVTRIGADVVSDRGGVDLIARIDASGAAVPLRPGAFVEVAVPDRTYANSFRIPETAYYGQGTVYVVEDNRLQARSVNALAIDDGFILVRGDLNSGETLLVTRIPEAGEGLLVSDVNAEQPAANEAAEPADQSAAVAQ</sequence>
<dbReference type="Gene3D" id="1.10.287.470">
    <property type="entry name" value="Helix hairpin bin"/>
    <property type="match status" value="1"/>
</dbReference>
<dbReference type="PANTHER" id="PTHR30469:SF12">
    <property type="entry name" value="MULTIDRUG RESISTANCE PROTEIN MDTA"/>
    <property type="match status" value="1"/>
</dbReference>
<feature type="coiled-coil region" evidence="1">
    <location>
        <begin position="117"/>
        <end position="165"/>
    </location>
</feature>
<dbReference type="SUPFAM" id="SSF111369">
    <property type="entry name" value="HlyD-like secretion proteins"/>
    <property type="match status" value="1"/>
</dbReference>
<dbReference type="GO" id="GO:1990281">
    <property type="term" value="C:efflux pump complex"/>
    <property type="evidence" value="ECO:0007669"/>
    <property type="project" value="TreeGrafter"/>
</dbReference>
<evidence type="ECO:0000256" key="2">
    <source>
        <dbReference type="SAM" id="MobiDB-lite"/>
    </source>
</evidence>
<dbReference type="STRING" id="388408.LAX5112_02546"/>
<proteinExistence type="predicted"/>
<dbReference type="GO" id="GO:0015562">
    <property type="term" value="F:efflux transmembrane transporter activity"/>
    <property type="evidence" value="ECO:0007669"/>
    <property type="project" value="TreeGrafter"/>
</dbReference>